<comment type="caution">
    <text evidence="1">The sequence shown here is derived from an EMBL/GenBank/DDBJ whole genome shotgun (WGS) entry which is preliminary data.</text>
</comment>
<reference evidence="1" key="1">
    <citation type="journal article" date="2019" name="Nat. Med.">
        <title>A library of human gut bacterial isolates paired with longitudinal multiomics data enables mechanistic microbiome research.</title>
        <authorList>
            <person name="Poyet M."/>
            <person name="Groussin M."/>
            <person name="Gibbons S.M."/>
            <person name="Avila-Pacheco J."/>
            <person name="Jiang X."/>
            <person name="Kearney S.M."/>
            <person name="Perrotta A.R."/>
            <person name="Berdy B."/>
            <person name="Zhao S."/>
            <person name="Lieberman T.D."/>
            <person name="Swanson P.K."/>
            <person name="Smith M."/>
            <person name="Roesemann S."/>
            <person name="Alexander J.E."/>
            <person name="Rich S.A."/>
            <person name="Livny J."/>
            <person name="Vlamakis H."/>
            <person name="Clish C."/>
            <person name="Bullock K."/>
            <person name="Deik A."/>
            <person name="Scott J."/>
            <person name="Pierce K.A."/>
            <person name="Xavier R.J."/>
            <person name="Alm E.J."/>
        </authorList>
    </citation>
    <scope>NUCLEOTIDE SEQUENCE</scope>
    <source>
        <strain evidence="1">BIOML-A179</strain>
    </source>
</reference>
<dbReference type="InterPro" id="IPR021354">
    <property type="entry name" value="DUF2975"/>
</dbReference>
<dbReference type="Pfam" id="PF11188">
    <property type="entry name" value="DUF2975"/>
    <property type="match status" value="1"/>
</dbReference>
<gene>
    <name evidence="1" type="ORF">GMA64_05960</name>
</gene>
<accession>A0A6G2CMC3</accession>
<sequence length="195" mass="22028">MKKLAKYLDLFLKVGFWVLIILSPLMIITMVGVGTLMNNPAIPDTLKLETNFVYHGLSFVMNSNLDNYNYMSWLSIIELLIGNSVLLYNIVQIRGILAGVLEDNPFSKQIIKCVKKLAYGIIIGSLIFSTTQAIINYLSLNHLNILESLYQAGIEVNYTFNIFENSLIVEGLLVLLLAHVFQYGLQLQEEYDATL</sequence>
<protein>
    <submittedName>
        <fullName evidence="1">DUF2975 domain-containing protein</fullName>
    </submittedName>
</protein>
<name>A0A6G2CMC3_9FIRM</name>
<evidence type="ECO:0000313" key="1">
    <source>
        <dbReference type="EMBL" id="MTL94064.1"/>
    </source>
</evidence>
<organism evidence="1">
    <name type="scientific">Turicibacter sanguinis</name>
    <dbReference type="NCBI Taxonomy" id="154288"/>
    <lineage>
        <taxon>Bacteria</taxon>
        <taxon>Bacillati</taxon>
        <taxon>Bacillota</taxon>
        <taxon>Erysipelotrichia</taxon>
        <taxon>Erysipelotrichales</taxon>
        <taxon>Turicibacteraceae</taxon>
        <taxon>Turicibacter</taxon>
    </lineage>
</organism>
<dbReference type="AlphaFoldDB" id="A0A6G2CMC3"/>
<dbReference type="EMBL" id="WMQV01000010">
    <property type="protein sequence ID" value="MTL94064.1"/>
    <property type="molecule type" value="Genomic_DNA"/>
</dbReference>
<dbReference type="RefSeq" id="WP_129821247.1">
    <property type="nucleotide sequence ID" value="NZ_RCYV01000002.1"/>
</dbReference>
<proteinExistence type="predicted"/>